<evidence type="ECO:0000313" key="1">
    <source>
        <dbReference type="EMBL" id="JAD28320.1"/>
    </source>
</evidence>
<name>A0A0A8YUZ6_ARUDO</name>
<dbReference type="InterPro" id="IPR036047">
    <property type="entry name" value="F-box-like_dom_sf"/>
</dbReference>
<organism evidence="1">
    <name type="scientific">Arundo donax</name>
    <name type="common">Giant reed</name>
    <name type="synonym">Donax arundinaceus</name>
    <dbReference type="NCBI Taxonomy" id="35708"/>
    <lineage>
        <taxon>Eukaryota</taxon>
        <taxon>Viridiplantae</taxon>
        <taxon>Streptophyta</taxon>
        <taxon>Embryophyta</taxon>
        <taxon>Tracheophyta</taxon>
        <taxon>Spermatophyta</taxon>
        <taxon>Magnoliopsida</taxon>
        <taxon>Liliopsida</taxon>
        <taxon>Poales</taxon>
        <taxon>Poaceae</taxon>
        <taxon>PACMAD clade</taxon>
        <taxon>Arundinoideae</taxon>
        <taxon>Arundineae</taxon>
        <taxon>Arundo</taxon>
    </lineage>
</organism>
<accession>A0A0A8YUZ6</accession>
<reference evidence="1" key="2">
    <citation type="journal article" date="2015" name="Data Brief">
        <title>Shoot transcriptome of the giant reed, Arundo donax.</title>
        <authorList>
            <person name="Barrero R.A."/>
            <person name="Guerrero F.D."/>
            <person name="Moolhuijzen P."/>
            <person name="Goolsby J.A."/>
            <person name="Tidwell J."/>
            <person name="Bellgard S.E."/>
            <person name="Bellgard M.I."/>
        </authorList>
    </citation>
    <scope>NUCLEOTIDE SEQUENCE</scope>
    <source>
        <tissue evidence="1">Shoot tissue taken approximately 20 cm above the soil surface</tissue>
    </source>
</reference>
<proteinExistence type="predicted"/>
<reference evidence="1" key="1">
    <citation type="submission" date="2014-09" db="EMBL/GenBank/DDBJ databases">
        <authorList>
            <person name="Magalhaes I.L.F."/>
            <person name="Oliveira U."/>
            <person name="Santos F.R."/>
            <person name="Vidigal T.H.D.A."/>
            <person name="Brescovit A.D."/>
            <person name="Santos A.J."/>
        </authorList>
    </citation>
    <scope>NUCLEOTIDE SEQUENCE</scope>
    <source>
        <tissue evidence="1">Shoot tissue taken approximately 20 cm above the soil surface</tissue>
    </source>
</reference>
<sequence>MAKPQICSISTATASQVRLRDPPPPEPLADDDLLTEILIRLPTLADLGRACAVCPAFHRVITSHSFLRRFRALHPPALLGILSDTFIPAQPPHPSAAVARAFADADVADFWCSFIPSPDRWRHRDFRDGRALLSAVPEGSTMGPGGYNPRALARDFAVCDPVHRRYLLLPAIPDDLAALAHQQDIAWFEPFLAPSVEDEGGTSFRVLGPVSNHGGHLHLLFGRWRMACF</sequence>
<dbReference type="AlphaFoldDB" id="A0A0A8YUZ6"/>
<dbReference type="PANTHER" id="PTHR31264">
    <property type="entry name" value="OS07G0554500 PROTEIN-RELATED"/>
    <property type="match status" value="1"/>
</dbReference>
<evidence type="ECO:0008006" key="2">
    <source>
        <dbReference type="Google" id="ProtNLM"/>
    </source>
</evidence>
<dbReference type="EMBL" id="GBRH01269575">
    <property type="protein sequence ID" value="JAD28320.1"/>
    <property type="molecule type" value="Transcribed_RNA"/>
</dbReference>
<dbReference type="PANTHER" id="PTHR31264:SF10">
    <property type="entry name" value="GENOME ASSEMBLY, CHROMOSOME: II"/>
    <property type="match status" value="1"/>
</dbReference>
<dbReference type="SUPFAM" id="SSF81383">
    <property type="entry name" value="F-box domain"/>
    <property type="match status" value="1"/>
</dbReference>
<protein>
    <recommendedName>
        <fullName evidence="2">F-box domain-containing protein</fullName>
    </recommendedName>
</protein>